<keyword evidence="8" id="KW-1185">Reference proteome</keyword>
<accession>A0A662ZH16</accession>
<evidence type="ECO:0000259" key="6">
    <source>
        <dbReference type="SMART" id="SM00842"/>
    </source>
</evidence>
<dbReference type="SMART" id="SM00842">
    <property type="entry name" value="FtsA"/>
    <property type="match status" value="1"/>
</dbReference>
<dbReference type="GO" id="GO:0051301">
    <property type="term" value="P:cell division"/>
    <property type="evidence" value="ECO:0007669"/>
    <property type="project" value="UniProtKB-KW"/>
</dbReference>
<evidence type="ECO:0000313" key="7">
    <source>
        <dbReference type="EMBL" id="SFP35320.1"/>
    </source>
</evidence>
<protein>
    <recommendedName>
        <fullName evidence="5">Cell division protein FtsA</fullName>
    </recommendedName>
</protein>
<dbReference type="AlphaFoldDB" id="A0A662ZH16"/>
<dbReference type="Gene3D" id="3.30.420.40">
    <property type="match status" value="1"/>
</dbReference>
<comment type="function">
    <text evidence="5">Cell division protein that is involved in the assembly of the Z ring. May serve as a membrane anchor for the Z ring.</text>
</comment>
<dbReference type="NCBIfam" id="TIGR01174">
    <property type="entry name" value="ftsA"/>
    <property type="match status" value="1"/>
</dbReference>
<dbReference type="SUPFAM" id="SSF53067">
    <property type="entry name" value="Actin-like ATPase domain"/>
    <property type="match status" value="2"/>
</dbReference>
<keyword evidence="4 5" id="KW-0131">Cell cycle</keyword>
<dbReference type="EMBL" id="FOXF01000017">
    <property type="protein sequence ID" value="SFP35320.1"/>
    <property type="molecule type" value="Genomic_DNA"/>
</dbReference>
<proteinExistence type="inferred from homology"/>
<dbReference type="InterPro" id="IPR003494">
    <property type="entry name" value="SHS2_FtsA"/>
</dbReference>
<dbReference type="InterPro" id="IPR043129">
    <property type="entry name" value="ATPase_NBD"/>
</dbReference>
<name>A0A662ZH16_9GAMM</name>
<dbReference type="RefSeq" id="WP_093141846.1">
    <property type="nucleotide sequence ID" value="NZ_FOXF01000017.1"/>
</dbReference>
<dbReference type="Proteomes" id="UP000243745">
    <property type="component" value="Unassembled WGS sequence"/>
</dbReference>
<dbReference type="GO" id="GO:0009898">
    <property type="term" value="C:cytoplasmic side of plasma membrane"/>
    <property type="evidence" value="ECO:0007669"/>
    <property type="project" value="TreeGrafter"/>
</dbReference>
<comment type="similarity">
    <text evidence="5">Belongs to the FtsA/MreB family.</text>
</comment>
<gene>
    <name evidence="7" type="ORF">SAMN02910344_01165</name>
</gene>
<dbReference type="GO" id="GO:0032153">
    <property type="term" value="C:cell division site"/>
    <property type="evidence" value="ECO:0007669"/>
    <property type="project" value="TreeGrafter"/>
</dbReference>
<reference evidence="7 8" key="1">
    <citation type="submission" date="2016-10" db="EMBL/GenBank/DDBJ databases">
        <authorList>
            <person name="Varghese N."/>
            <person name="Submissions S."/>
        </authorList>
    </citation>
    <scope>NUCLEOTIDE SEQUENCE [LARGE SCALE GENOMIC DNA]</scope>
    <source>
        <strain evidence="7 8">DSM 1361</strain>
    </source>
</reference>
<evidence type="ECO:0000256" key="3">
    <source>
        <dbReference type="ARBA" id="ARBA00023136"/>
    </source>
</evidence>
<evidence type="ECO:0000256" key="2">
    <source>
        <dbReference type="ARBA" id="ARBA00022618"/>
    </source>
</evidence>
<evidence type="ECO:0000256" key="5">
    <source>
        <dbReference type="PIRNR" id="PIRNR003101"/>
    </source>
</evidence>
<dbReference type="InterPro" id="IPR020823">
    <property type="entry name" value="Cell_div_FtsA"/>
</dbReference>
<evidence type="ECO:0000256" key="1">
    <source>
        <dbReference type="ARBA" id="ARBA00022475"/>
    </source>
</evidence>
<dbReference type="OrthoDB" id="9810567at2"/>
<dbReference type="PIRSF" id="PIRSF003101">
    <property type="entry name" value="FtsA"/>
    <property type="match status" value="1"/>
</dbReference>
<dbReference type="InterPro" id="IPR050696">
    <property type="entry name" value="FtsA/MreB"/>
</dbReference>
<keyword evidence="1" id="KW-1003">Cell membrane</keyword>
<dbReference type="PANTHER" id="PTHR32432">
    <property type="entry name" value="CELL DIVISION PROTEIN FTSA-RELATED"/>
    <property type="match status" value="1"/>
</dbReference>
<organism evidence="7 8">
    <name type="scientific">Ruminobacter amylophilus</name>
    <dbReference type="NCBI Taxonomy" id="867"/>
    <lineage>
        <taxon>Bacteria</taxon>
        <taxon>Pseudomonadati</taxon>
        <taxon>Pseudomonadota</taxon>
        <taxon>Gammaproteobacteria</taxon>
        <taxon>Aeromonadales</taxon>
        <taxon>Succinivibrionaceae</taxon>
        <taxon>Ruminobacter</taxon>
    </lineage>
</organism>
<comment type="subunit">
    <text evidence="5">Interacts with FtsZ.</text>
</comment>
<dbReference type="Pfam" id="PF02491">
    <property type="entry name" value="SHS2_FTSA"/>
    <property type="match status" value="1"/>
</dbReference>
<feature type="domain" description="SHS2" evidence="6">
    <location>
        <begin position="16"/>
        <end position="212"/>
    </location>
</feature>
<dbReference type="PANTHER" id="PTHR32432:SF4">
    <property type="entry name" value="CELL DIVISION PROTEIN FTSA"/>
    <property type="match status" value="1"/>
</dbReference>
<evidence type="ECO:0000256" key="4">
    <source>
        <dbReference type="ARBA" id="ARBA00023306"/>
    </source>
</evidence>
<dbReference type="Pfam" id="PF14450">
    <property type="entry name" value="FtsA"/>
    <property type="match status" value="1"/>
</dbReference>
<keyword evidence="2 5" id="KW-0132">Cell division</keyword>
<evidence type="ECO:0000313" key="8">
    <source>
        <dbReference type="Proteomes" id="UP000243745"/>
    </source>
</evidence>
<keyword evidence="3" id="KW-0472">Membrane</keyword>
<sequence length="439" mass="48300">MMAANELNKITTQDYIVSIDLGTSEIKVCSAILYDDDSIKIIGYGKCKTTGMNADGIVSMDKLKENISIAYNMSHNTVTRSYDENTLPKINNPRVFVSVPGRFITYKNNTGSCELRRGPITEDDIARANDVANSLKIKDYELITAIPNYYQVDSNERVEDPLDMTGGQLRSFIHQVYAQTSFLDNIRRSLCCIETEYAPEFVFSGQATAYVATTDTEKKFGVCVLDIGKSSTGITIFDQGHCIYVGSCPYGADKITQNIAVTYGLSERTAEKLKCDYGFAISNNCITNKCIRIDKNGQAQARSINQGDLAESIEAGYSQLIMKVLTTLNEVNVSNGELSLGAGFVITGGGAEIKCLDECVSKIFTKNGLGAYAKKIRIHQVDKEKIEGLSDAINPYSGCASLGLIRFSEILESHKKAREQSGMIGNLKQKITEWWNGNM</sequence>